<keyword evidence="10" id="KW-1185">Reference proteome</keyword>
<proteinExistence type="inferred from homology"/>
<dbReference type="Proteomes" id="UP000796880">
    <property type="component" value="Unassembled WGS sequence"/>
</dbReference>
<feature type="transmembrane region" description="Helical" evidence="6">
    <location>
        <begin position="181"/>
        <end position="201"/>
    </location>
</feature>
<feature type="transmembrane region" description="Helical" evidence="6">
    <location>
        <begin position="35"/>
        <end position="57"/>
    </location>
</feature>
<dbReference type="GO" id="GO:0022857">
    <property type="term" value="F:transmembrane transporter activity"/>
    <property type="evidence" value="ECO:0007669"/>
    <property type="project" value="InterPro"/>
</dbReference>
<dbReference type="InterPro" id="IPR000620">
    <property type="entry name" value="EamA_dom"/>
</dbReference>
<keyword evidence="3 6" id="KW-0812">Transmembrane</keyword>
<name>A0A8K0HPQ3_9ROSA</name>
<dbReference type="AlphaFoldDB" id="A0A8K0HPQ3"/>
<dbReference type="GO" id="GO:0016020">
    <property type="term" value="C:membrane"/>
    <property type="evidence" value="ECO:0007669"/>
    <property type="project" value="UniProtKB-SubCell"/>
</dbReference>
<feature type="transmembrane region" description="Helical" evidence="6">
    <location>
        <begin position="97"/>
        <end position="118"/>
    </location>
</feature>
<feature type="transmembrane region" description="Helical" evidence="6">
    <location>
        <begin position="130"/>
        <end position="150"/>
    </location>
</feature>
<feature type="transmembrane region" description="Helical" evidence="6">
    <location>
        <begin position="69"/>
        <end position="91"/>
    </location>
</feature>
<gene>
    <name evidence="9" type="ORF">FNV43_RR05819</name>
</gene>
<evidence type="ECO:0000259" key="8">
    <source>
        <dbReference type="Pfam" id="PF00892"/>
    </source>
</evidence>
<keyword evidence="5 6" id="KW-0472">Membrane</keyword>
<evidence type="ECO:0000256" key="3">
    <source>
        <dbReference type="ARBA" id="ARBA00022692"/>
    </source>
</evidence>
<dbReference type="OrthoDB" id="1728340at2759"/>
<evidence type="ECO:0000256" key="6">
    <source>
        <dbReference type="RuleBase" id="RU363077"/>
    </source>
</evidence>
<dbReference type="Pfam" id="PF00892">
    <property type="entry name" value="EamA"/>
    <property type="match status" value="2"/>
</dbReference>
<feature type="transmembrane region" description="Helical" evidence="6">
    <location>
        <begin position="302"/>
        <end position="321"/>
    </location>
</feature>
<evidence type="ECO:0000313" key="10">
    <source>
        <dbReference type="Proteomes" id="UP000796880"/>
    </source>
</evidence>
<dbReference type="SUPFAM" id="SSF103481">
    <property type="entry name" value="Multidrug resistance efflux transporter EmrE"/>
    <property type="match status" value="2"/>
</dbReference>
<feature type="chain" id="PRO_5035419889" description="WAT1-related protein" evidence="7">
    <location>
        <begin position="20"/>
        <end position="379"/>
    </location>
</feature>
<dbReference type="PANTHER" id="PTHR31218">
    <property type="entry name" value="WAT1-RELATED PROTEIN"/>
    <property type="match status" value="1"/>
</dbReference>
<reference evidence="9" key="1">
    <citation type="submission" date="2020-03" db="EMBL/GenBank/DDBJ databases">
        <title>A high-quality chromosome-level genome assembly of a woody plant with both climbing and erect habits, Rhamnella rubrinervis.</title>
        <authorList>
            <person name="Lu Z."/>
            <person name="Yang Y."/>
            <person name="Zhu X."/>
            <person name="Sun Y."/>
        </authorList>
    </citation>
    <scope>NUCLEOTIDE SEQUENCE</scope>
    <source>
        <strain evidence="9">BYM</strain>
        <tissue evidence="9">Leaf</tissue>
    </source>
</reference>
<evidence type="ECO:0000256" key="4">
    <source>
        <dbReference type="ARBA" id="ARBA00022989"/>
    </source>
</evidence>
<evidence type="ECO:0000256" key="1">
    <source>
        <dbReference type="ARBA" id="ARBA00004141"/>
    </source>
</evidence>
<evidence type="ECO:0000256" key="2">
    <source>
        <dbReference type="ARBA" id="ARBA00007635"/>
    </source>
</evidence>
<keyword evidence="7" id="KW-0732">Signal</keyword>
<dbReference type="EMBL" id="VOIH02000002">
    <property type="protein sequence ID" value="KAF3455368.1"/>
    <property type="molecule type" value="Genomic_DNA"/>
</dbReference>
<feature type="transmembrane region" description="Helical" evidence="6">
    <location>
        <begin position="213"/>
        <end position="234"/>
    </location>
</feature>
<dbReference type="InterPro" id="IPR037185">
    <property type="entry name" value="EmrE-like"/>
</dbReference>
<evidence type="ECO:0000256" key="5">
    <source>
        <dbReference type="ARBA" id="ARBA00023136"/>
    </source>
</evidence>
<evidence type="ECO:0000313" key="9">
    <source>
        <dbReference type="EMBL" id="KAF3455368.1"/>
    </source>
</evidence>
<feature type="domain" description="EamA" evidence="8">
    <location>
        <begin position="183"/>
        <end position="321"/>
    </location>
</feature>
<comment type="caution">
    <text evidence="9">The sequence shown here is derived from an EMBL/GenBank/DDBJ whole genome shotgun (WGS) entry which is preliminary data.</text>
</comment>
<feature type="transmembrane region" description="Helical" evidence="6">
    <location>
        <begin position="277"/>
        <end position="296"/>
    </location>
</feature>
<feature type="signal peptide" evidence="7">
    <location>
        <begin position="1"/>
        <end position="19"/>
    </location>
</feature>
<sequence length="379" mass="41719">MAGDLVPFLLMVLTQVCYAGMNITSKLAMESGMNPLVLVAYRQIFATLAIVPFGYLMERKTRPKITLHILFQIFLCSMTGVVANQVFYFIGLKNSTATISCALTNILPAVTFVLAVLFRQETAETMKKPGLAKIVGTIICVGGAMLLSFYHGHTIGLGGSNIHWTYIDTLRDSNSSTKSNFILGPLFLMLSTVGWALWFIIQARLSEKFPAPYTSTALMCFMASIECGAIGLLVEHNISGWSLQNPMWLVASLFAGILGSALAFFLTSWTIQTKGPLYASVFSPLLLIIVAIFSWALLRETLYFGTAVGSVCIVVGLYAVLWGKNKEMKQGHANEDEMSIAAEEDDDQKRDLELQSYDVLHHSNGNYQVSRGDKQAQFQ</sequence>
<organism evidence="9 10">
    <name type="scientific">Rhamnella rubrinervis</name>
    <dbReference type="NCBI Taxonomy" id="2594499"/>
    <lineage>
        <taxon>Eukaryota</taxon>
        <taxon>Viridiplantae</taxon>
        <taxon>Streptophyta</taxon>
        <taxon>Embryophyta</taxon>
        <taxon>Tracheophyta</taxon>
        <taxon>Spermatophyta</taxon>
        <taxon>Magnoliopsida</taxon>
        <taxon>eudicotyledons</taxon>
        <taxon>Gunneridae</taxon>
        <taxon>Pentapetalae</taxon>
        <taxon>rosids</taxon>
        <taxon>fabids</taxon>
        <taxon>Rosales</taxon>
        <taxon>Rhamnaceae</taxon>
        <taxon>rhamnoid group</taxon>
        <taxon>Rhamneae</taxon>
        <taxon>Rhamnella</taxon>
    </lineage>
</organism>
<evidence type="ECO:0000256" key="7">
    <source>
        <dbReference type="SAM" id="SignalP"/>
    </source>
</evidence>
<comment type="similarity">
    <text evidence="2 6">Belongs to the drug/metabolite transporter (DMT) superfamily. Plant drug/metabolite exporter (P-DME) (TC 2.A.7.4) family.</text>
</comment>
<feature type="transmembrane region" description="Helical" evidence="6">
    <location>
        <begin position="246"/>
        <end position="265"/>
    </location>
</feature>
<dbReference type="InterPro" id="IPR030184">
    <property type="entry name" value="WAT1-related"/>
</dbReference>
<comment type="subcellular location">
    <subcellularLocation>
        <location evidence="1 6">Membrane</location>
        <topology evidence="1 6">Multi-pass membrane protein</topology>
    </subcellularLocation>
</comment>
<protein>
    <recommendedName>
        <fullName evidence="6">WAT1-related protein</fullName>
    </recommendedName>
</protein>
<keyword evidence="4 6" id="KW-1133">Transmembrane helix</keyword>
<feature type="domain" description="EamA" evidence="8">
    <location>
        <begin position="9"/>
        <end position="148"/>
    </location>
</feature>
<accession>A0A8K0HPQ3</accession>